<proteinExistence type="predicted"/>
<evidence type="ECO:0000256" key="1">
    <source>
        <dbReference type="SAM" id="MobiDB-lite"/>
    </source>
</evidence>
<reference evidence="4" key="1">
    <citation type="submission" date="2017-02" db="UniProtKB">
        <authorList>
            <consortium name="WormBaseParasite"/>
        </authorList>
    </citation>
    <scope>IDENTIFICATION</scope>
</reference>
<dbReference type="AlphaFoldDB" id="A0A0M3J082"/>
<feature type="compositionally biased region" description="Basic and acidic residues" evidence="1">
    <location>
        <begin position="1"/>
        <end position="13"/>
    </location>
</feature>
<feature type="compositionally biased region" description="Basic and acidic residues" evidence="1">
    <location>
        <begin position="54"/>
        <end position="65"/>
    </location>
</feature>
<evidence type="ECO:0000313" key="2">
    <source>
        <dbReference type="EMBL" id="VDK18117.1"/>
    </source>
</evidence>
<name>A0A0M3J082_ANISI</name>
<organism evidence="4">
    <name type="scientific">Anisakis simplex</name>
    <name type="common">Herring worm</name>
    <dbReference type="NCBI Taxonomy" id="6269"/>
    <lineage>
        <taxon>Eukaryota</taxon>
        <taxon>Metazoa</taxon>
        <taxon>Ecdysozoa</taxon>
        <taxon>Nematoda</taxon>
        <taxon>Chromadorea</taxon>
        <taxon>Rhabditida</taxon>
        <taxon>Spirurina</taxon>
        <taxon>Ascaridomorpha</taxon>
        <taxon>Ascaridoidea</taxon>
        <taxon>Anisakidae</taxon>
        <taxon>Anisakis</taxon>
        <taxon>Anisakis simplex complex</taxon>
    </lineage>
</organism>
<dbReference type="InterPro" id="IPR012479">
    <property type="entry name" value="SAP30BP"/>
</dbReference>
<dbReference type="GO" id="GO:0005634">
    <property type="term" value="C:nucleus"/>
    <property type="evidence" value="ECO:0007669"/>
    <property type="project" value="TreeGrafter"/>
</dbReference>
<dbReference type="WBParaSite" id="ASIM_0000091801-mRNA-1">
    <property type="protein sequence ID" value="ASIM_0000091801-mRNA-1"/>
    <property type="gene ID" value="ASIM_0000091801"/>
</dbReference>
<feature type="region of interest" description="Disordered" evidence="1">
    <location>
        <begin position="1"/>
        <end position="99"/>
    </location>
</feature>
<dbReference type="PANTHER" id="PTHR13464:SF0">
    <property type="entry name" value="SAP30-BINDING PROTEIN"/>
    <property type="match status" value="1"/>
</dbReference>
<accession>A0A0M3J082</accession>
<feature type="region of interest" description="Disordered" evidence="1">
    <location>
        <begin position="195"/>
        <end position="225"/>
    </location>
</feature>
<dbReference type="Pfam" id="PF07818">
    <property type="entry name" value="HCNGP"/>
    <property type="match status" value="1"/>
</dbReference>
<evidence type="ECO:0000313" key="4">
    <source>
        <dbReference type="WBParaSite" id="ASIM_0000091801-mRNA-1"/>
    </source>
</evidence>
<feature type="compositionally biased region" description="Basic and acidic residues" evidence="1">
    <location>
        <begin position="32"/>
        <end position="44"/>
    </location>
</feature>
<dbReference type="GO" id="GO:0006355">
    <property type="term" value="P:regulation of DNA-templated transcription"/>
    <property type="evidence" value="ECO:0007669"/>
    <property type="project" value="InterPro"/>
</dbReference>
<dbReference type="EMBL" id="UYRR01000677">
    <property type="protein sequence ID" value="VDK18117.1"/>
    <property type="molecule type" value="Genomic_DNA"/>
</dbReference>
<protein>
    <submittedName>
        <fullName evidence="4">SAP30-binding protein (inferred by orthology to a human protein)</fullName>
    </submittedName>
</protein>
<reference evidence="2 3" key="2">
    <citation type="submission" date="2018-11" db="EMBL/GenBank/DDBJ databases">
        <authorList>
            <consortium name="Pathogen Informatics"/>
        </authorList>
    </citation>
    <scope>NUCLEOTIDE SEQUENCE [LARGE SCALE GENOMIC DNA]</scope>
</reference>
<dbReference type="Proteomes" id="UP000267096">
    <property type="component" value="Unassembled WGS sequence"/>
</dbReference>
<keyword evidence="3" id="KW-1185">Reference proteome</keyword>
<gene>
    <name evidence="2" type="ORF">ASIM_LOCUS815</name>
</gene>
<dbReference type="PANTHER" id="PTHR13464">
    <property type="entry name" value="TRANSCRIPTIONAL REGULATOR PROTEIN HCNGP"/>
    <property type="match status" value="1"/>
</dbReference>
<evidence type="ECO:0000313" key="3">
    <source>
        <dbReference type="Proteomes" id="UP000267096"/>
    </source>
</evidence>
<sequence length="225" mass="24823">VSADKKAAAEFKSRLISPPRSRSVTVEPKPPPGHDGHEDSRSPDEIAVDSALEEGLRELREHNVRGTDSTVGSPNQSSVEGHESPSAQEVPAEVTLPPSPVEKCSRELELQFEKYFARKANGMDLNLSIQLRQDFKNPSIYERLIEAFEVDELGSNFDPSVFNPHGFTEDCFYDNISVMQKEVMEKYMANAEKKSAASGGANAAVDSSKGSDVKRKSRFEGNKKH</sequence>
<dbReference type="OrthoDB" id="1714508at2759"/>
<feature type="compositionally biased region" description="Basic and acidic residues" evidence="1">
    <location>
        <begin position="209"/>
        <end position="225"/>
    </location>
</feature>
<feature type="compositionally biased region" description="Polar residues" evidence="1">
    <location>
        <begin position="66"/>
        <end position="79"/>
    </location>
</feature>